<feature type="signal peptide" evidence="1">
    <location>
        <begin position="1"/>
        <end position="28"/>
    </location>
</feature>
<dbReference type="RefSeq" id="WP_197743850.1">
    <property type="nucleotide sequence ID" value="NZ_LR778175.1"/>
</dbReference>
<evidence type="ECO:0000256" key="1">
    <source>
        <dbReference type="SAM" id="SignalP"/>
    </source>
</evidence>
<feature type="domain" description="Cytochrome P460" evidence="2">
    <location>
        <begin position="45"/>
        <end position="179"/>
    </location>
</feature>
<dbReference type="KEGG" id="ntg:NSCAC_1129"/>
<name>A0A7G1QAZ8_9GAMM</name>
<feature type="chain" id="PRO_5028856380" evidence="1">
    <location>
        <begin position="29"/>
        <end position="195"/>
    </location>
</feature>
<evidence type="ECO:0000259" key="2">
    <source>
        <dbReference type="Pfam" id="PF16694"/>
    </source>
</evidence>
<gene>
    <name evidence="3" type="ORF">NSCAC_1129</name>
</gene>
<organism evidence="3 4">
    <name type="scientific">Candidatus Nitrosacidococcus tergens</name>
    <dbReference type="NCBI Taxonomy" id="553981"/>
    <lineage>
        <taxon>Bacteria</taxon>
        <taxon>Pseudomonadati</taxon>
        <taxon>Pseudomonadota</taxon>
        <taxon>Gammaproteobacteria</taxon>
        <taxon>Chromatiales</taxon>
        <taxon>Chromatiaceae</taxon>
        <taxon>Candidatus Nitrosacidococcus</taxon>
    </lineage>
</organism>
<dbReference type="Gene3D" id="3.50.70.20">
    <property type="entry name" value="Cytochrome P460"/>
    <property type="match status" value="1"/>
</dbReference>
<keyword evidence="1" id="KW-0732">Signal</keyword>
<dbReference type="CDD" id="cd20751">
    <property type="entry name" value="cyt_P460_Ne-like"/>
    <property type="match status" value="1"/>
</dbReference>
<evidence type="ECO:0000313" key="3">
    <source>
        <dbReference type="EMBL" id="CAB1276352.1"/>
    </source>
</evidence>
<dbReference type="InterPro" id="IPR038142">
    <property type="entry name" value="Cytochrome_P460_sp"/>
</dbReference>
<dbReference type="InterPro" id="IPR032033">
    <property type="entry name" value="Cytochrome_P460"/>
</dbReference>
<dbReference type="Proteomes" id="UP000516072">
    <property type="component" value="Chromosome"/>
</dbReference>
<evidence type="ECO:0000313" key="4">
    <source>
        <dbReference type="Proteomes" id="UP000516072"/>
    </source>
</evidence>
<keyword evidence="4" id="KW-1185">Reference proteome</keyword>
<reference evidence="3 4" key="1">
    <citation type="submission" date="2020-03" db="EMBL/GenBank/DDBJ databases">
        <authorList>
            <person name="Picone N."/>
        </authorList>
    </citation>
    <scope>NUCLEOTIDE SEQUENCE [LARGE SCALE GENOMIC DNA]</scope>
    <source>
        <strain evidence="3">NSCAC1</strain>
    </source>
</reference>
<dbReference type="Pfam" id="PF16694">
    <property type="entry name" value="Cytochrome_P460"/>
    <property type="match status" value="1"/>
</dbReference>
<proteinExistence type="predicted"/>
<accession>A0A7G1QAZ8</accession>
<dbReference type="EMBL" id="LR778175">
    <property type="protein sequence ID" value="CAB1276352.1"/>
    <property type="molecule type" value="Genomic_DNA"/>
</dbReference>
<protein>
    <submittedName>
        <fullName evidence="3">Cytochrome P460</fullName>
    </submittedName>
</protein>
<dbReference type="AlphaFoldDB" id="A0A7G1QAZ8"/>
<sequence length="195" mass="21723">MKQSNFNLKAVFISAAILTSISISTAYSAPATSVHFTSKGELIQPKDYREWVHVGTQVTPNDMNDGKAAIHGFHNVYVDPESFAYWKKTGEFRDGTVVIKELLDIGTKNALTGNGYFMGNYTGLEAAIKDSKRFPNEPGNWAYFMFGTKYPLPQTTAAQPTAECNTCHEKNAQDDWVFTQYYPTLTAAKPKDKVD</sequence>